<dbReference type="RefSeq" id="WP_075735798.1">
    <property type="nucleotide sequence ID" value="NZ_CP009249.1"/>
</dbReference>
<gene>
    <name evidence="2" type="ORF">CPHO_11010</name>
</gene>
<feature type="region of interest" description="Disordered" evidence="1">
    <location>
        <begin position="371"/>
        <end position="438"/>
    </location>
</feature>
<organism evidence="2 3">
    <name type="scientific">Corynebacterium phocae</name>
    <dbReference type="NCBI Taxonomy" id="161895"/>
    <lineage>
        <taxon>Bacteria</taxon>
        <taxon>Bacillati</taxon>
        <taxon>Actinomycetota</taxon>
        <taxon>Actinomycetes</taxon>
        <taxon>Mycobacteriales</taxon>
        <taxon>Corynebacteriaceae</taxon>
        <taxon>Corynebacterium</taxon>
    </lineage>
</organism>
<name>A0A1L7D5W5_9CORY</name>
<dbReference type="KEGG" id="cpho:CPHO_11010"/>
<dbReference type="AlphaFoldDB" id="A0A1L7D5W5"/>
<reference evidence="2 3" key="1">
    <citation type="submission" date="2014-08" db="EMBL/GenBank/DDBJ databases">
        <title>Complete genome sequence of Corynebacterium phocae M408/89/1(T)(=DSM 44612(T)), isolated from the common seal (Phoca vitulina).</title>
        <authorList>
            <person name="Ruckert C."/>
            <person name="Albersmeier A."/>
            <person name="Winkler A."/>
            <person name="Kalinowski J."/>
        </authorList>
    </citation>
    <scope>NUCLEOTIDE SEQUENCE [LARGE SCALE GENOMIC DNA]</scope>
    <source>
        <strain evidence="2 3">M408/89/1</strain>
    </source>
</reference>
<dbReference type="STRING" id="161895.CPHO_11010"/>
<evidence type="ECO:0000256" key="1">
    <source>
        <dbReference type="SAM" id="MobiDB-lite"/>
    </source>
</evidence>
<evidence type="ECO:0000313" key="2">
    <source>
        <dbReference type="EMBL" id="APT93332.1"/>
    </source>
</evidence>
<feature type="region of interest" description="Disordered" evidence="1">
    <location>
        <begin position="31"/>
        <end position="159"/>
    </location>
</feature>
<keyword evidence="3" id="KW-1185">Reference proteome</keyword>
<protein>
    <submittedName>
        <fullName evidence="2">Uncharacterized protein</fullName>
    </submittedName>
</protein>
<accession>A0A1L7D5W5</accession>
<dbReference type="EMBL" id="CP009249">
    <property type="protein sequence ID" value="APT93332.1"/>
    <property type="molecule type" value="Genomic_DNA"/>
</dbReference>
<evidence type="ECO:0000313" key="3">
    <source>
        <dbReference type="Proteomes" id="UP000185491"/>
    </source>
</evidence>
<dbReference type="CDD" id="cd21904">
    <property type="entry name" value="TtfA-like"/>
    <property type="match status" value="1"/>
</dbReference>
<sequence>MPLILLSLAVLLAAAGVLLWVFAVRLERQASAPQDVDPVSESNPELKAARDSRRGFTATAEPEPQPEAGSPTAPGLVPAPSADPAPEPAPEPEPEPEPARAPAPKPEPEPEPGRKPEPAPKPEPARKPEPAPAPKPEPESRGRGSELIPGKTSRLRQLPGALRRERREWALERGYDYHKHDEYLIDEFTRGAAATGAAPRDIVAGHVLGHEMLLMDIGNVGVMAVRTGAASEVIVDFRRTGQLEAHSEDLTEVQEIAGFSVFASEPAVAQRMIDPRMEVALESLPEEVTAVWLESEWALAQFPRDAQPSVWEAMQAAMALIADTARCLPPRSQAALVLRLEDGDPTRIMEQEATMLATGPVLVAQADEEFTPPPIQRPEEPVDMPTRKVSAARGPVAHRAVGADEVDAIADGNERPQAEGPRVRRNLDGKSSIFNDEN</sequence>
<dbReference type="InterPro" id="IPR049726">
    <property type="entry name" value="TtfA-like_core"/>
</dbReference>
<proteinExistence type="predicted"/>
<dbReference type="Proteomes" id="UP000185491">
    <property type="component" value="Chromosome"/>
</dbReference>
<feature type="compositionally biased region" description="Basic and acidic residues" evidence="1">
    <location>
        <begin position="106"/>
        <end position="129"/>
    </location>
</feature>
<feature type="compositionally biased region" description="Basic and acidic residues" evidence="1">
    <location>
        <begin position="412"/>
        <end position="428"/>
    </location>
</feature>